<feature type="compositionally biased region" description="Low complexity" evidence="7">
    <location>
        <begin position="115"/>
        <end position="138"/>
    </location>
</feature>
<feature type="DNA-binding region" description="Homeobox" evidence="5">
    <location>
        <begin position="187"/>
        <end position="246"/>
    </location>
</feature>
<reference evidence="9" key="1">
    <citation type="journal article" date="2010" name="Evodevo">
        <title>The homeodomain complement of the ctenophore Mnemiopsis leidyi suggests that Ctenophora and Porifera diverged prior to the ParaHoxozoa.</title>
        <authorList>
            <person name="Ryan J.F."/>
            <person name="Pang K."/>
            <person name="NISC Comparative Sequencing Program"/>
            <person name="Mullikin J.C."/>
            <person name="Martindale M.Q."/>
            <person name="Baxevanis A.D."/>
        </authorList>
    </citation>
    <scope>NUCLEOTIDE SEQUENCE</scope>
</reference>
<dbReference type="InterPro" id="IPR009057">
    <property type="entry name" value="Homeodomain-like_sf"/>
</dbReference>
<dbReference type="GO" id="GO:0000981">
    <property type="term" value="F:DNA-binding transcription factor activity, RNA polymerase II-specific"/>
    <property type="evidence" value="ECO:0007669"/>
    <property type="project" value="InterPro"/>
</dbReference>
<dbReference type="InterPro" id="IPR050848">
    <property type="entry name" value="Homeobox_TF"/>
</dbReference>
<evidence type="ECO:0000256" key="2">
    <source>
        <dbReference type="ARBA" id="ARBA00023125"/>
    </source>
</evidence>
<dbReference type="GO" id="GO:0005634">
    <property type="term" value="C:nucleus"/>
    <property type="evidence" value="ECO:0007669"/>
    <property type="project" value="UniProtKB-SubCell"/>
</dbReference>
<protein>
    <submittedName>
        <fullName evidence="9">ANTP class homeobox transcription factor ANTP03b</fullName>
    </submittedName>
</protein>
<keyword evidence="2 5" id="KW-0238">DNA-binding</keyword>
<keyword evidence="3 5" id="KW-0371">Homeobox</keyword>
<accession>E3UJX5</accession>
<evidence type="ECO:0000313" key="9">
    <source>
        <dbReference type="EMBL" id="ADO22653.1"/>
    </source>
</evidence>
<keyword evidence="4 5" id="KW-0539">Nucleus</keyword>
<feature type="domain" description="Homeobox" evidence="8">
    <location>
        <begin position="185"/>
        <end position="245"/>
    </location>
</feature>
<dbReference type="PANTHER" id="PTHR24333:SF5">
    <property type="entry name" value="VENT HOMEOBOX"/>
    <property type="match status" value="1"/>
</dbReference>
<feature type="region of interest" description="Disordered" evidence="7">
    <location>
        <begin position="86"/>
        <end position="191"/>
    </location>
</feature>
<name>E3UJX5_MNELE</name>
<dbReference type="CDD" id="cd00086">
    <property type="entry name" value="homeodomain"/>
    <property type="match status" value="1"/>
</dbReference>
<dbReference type="Pfam" id="PF00046">
    <property type="entry name" value="Homeodomain"/>
    <property type="match status" value="1"/>
</dbReference>
<dbReference type="PANTHER" id="PTHR24333">
    <property type="entry name" value="HOMEO BOX HB9 LIKE A-RELATED"/>
    <property type="match status" value="1"/>
</dbReference>
<dbReference type="EMBL" id="HM444132">
    <property type="protein sequence ID" value="ADO22653.1"/>
    <property type="molecule type" value="mRNA"/>
</dbReference>
<organism evidence="9">
    <name type="scientific">Mnemiopsis leidyi</name>
    <name type="common">Sea walnut</name>
    <name type="synonym">Warty comb jellyfish</name>
    <dbReference type="NCBI Taxonomy" id="27923"/>
    <lineage>
        <taxon>Eukaryota</taxon>
        <taxon>Metazoa</taxon>
        <taxon>Ctenophora</taxon>
        <taxon>Tentaculata</taxon>
        <taxon>Lobata</taxon>
        <taxon>Bolinopsidae</taxon>
        <taxon>Mnemiopsis</taxon>
    </lineage>
</organism>
<feature type="compositionally biased region" description="Polar residues" evidence="7">
    <location>
        <begin position="150"/>
        <end position="167"/>
    </location>
</feature>
<evidence type="ECO:0000259" key="8">
    <source>
        <dbReference type="PROSITE" id="PS50071"/>
    </source>
</evidence>
<dbReference type="Gene3D" id="1.10.10.60">
    <property type="entry name" value="Homeodomain-like"/>
    <property type="match status" value="1"/>
</dbReference>
<evidence type="ECO:0000256" key="3">
    <source>
        <dbReference type="ARBA" id="ARBA00023155"/>
    </source>
</evidence>
<comment type="subcellular location">
    <subcellularLocation>
        <location evidence="1 5 6">Nucleus</location>
    </subcellularLocation>
</comment>
<sequence>MSSSFEIYLNELFRRSNPDHDIKLANSPILRSPVYNMPYLTPSPPSSPHLPPHFAPPHLSLPHTPLPYLPQNTNLCRPPLLEVPNISYQSTPDTPAVPTPLLTPVPVMSSTLNQTTSTPLTPGTTSTPPTPGTSSPPRFFFPPDFPASGTADQNTNTRSSPTNTHQLLTPPSTPANTPSSFGKAPKQKRRRTKFTSFQLDVLEREFDDCTYISTERRRSLAAVLGLTSENIRVWFQNRRTQIKKMKNNRPKQI</sequence>
<dbReference type="PROSITE" id="PS50071">
    <property type="entry name" value="HOMEOBOX_2"/>
    <property type="match status" value="1"/>
</dbReference>
<dbReference type="InterPro" id="IPR001356">
    <property type="entry name" value="HD"/>
</dbReference>
<dbReference type="GO" id="GO:0003677">
    <property type="term" value="F:DNA binding"/>
    <property type="evidence" value="ECO:0007669"/>
    <property type="project" value="UniProtKB-UniRule"/>
</dbReference>
<dbReference type="OMA" id="HITHHQY"/>
<dbReference type="HOGENOM" id="CLU_1099589_0_0_1"/>
<dbReference type="AlphaFoldDB" id="E3UJX5"/>
<evidence type="ECO:0000256" key="5">
    <source>
        <dbReference type="PROSITE-ProRule" id="PRU00108"/>
    </source>
</evidence>
<evidence type="ECO:0000256" key="6">
    <source>
        <dbReference type="RuleBase" id="RU000682"/>
    </source>
</evidence>
<dbReference type="SMART" id="SM00389">
    <property type="entry name" value="HOX"/>
    <property type="match status" value="1"/>
</dbReference>
<proteinExistence type="evidence at transcript level"/>
<dbReference type="SUPFAM" id="SSF46689">
    <property type="entry name" value="Homeodomain-like"/>
    <property type="match status" value="1"/>
</dbReference>
<dbReference type="InterPro" id="IPR017970">
    <property type="entry name" value="Homeobox_CS"/>
</dbReference>
<gene>
    <name evidence="9" type="primary">ANTP03b</name>
</gene>
<evidence type="ECO:0000256" key="4">
    <source>
        <dbReference type="ARBA" id="ARBA00023242"/>
    </source>
</evidence>
<evidence type="ECO:0000256" key="1">
    <source>
        <dbReference type="ARBA" id="ARBA00004123"/>
    </source>
</evidence>
<dbReference type="PROSITE" id="PS00027">
    <property type="entry name" value="HOMEOBOX_1"/>
    <property type="match status" value="1"/>
</dbReference>
<evidence type="ECO:0000256" key="7">
    <source>
        <dbReference type="SAM" id="MobiDB-lite"/>
    </source>
</evidence>